<keyword evidence="4" id="KW-1185">Reference proteome</keyword>
<evidence type="ECO:0000256" key="1">
    <source>
        <dbReference type="PROSITE-ProRule" id="PRU00339"/>
    </source>
</evidence>
<dbReference type="STRING" id="29529.SAMN04488122_6636"/>
<dbReference type="Pfam" id="PF13414">
    <property type="entry name" value="TPR_11"/>
    <property type="match status" value="1"/>
</dbReference>
<dbReference type="InterPro" id="IPR019734">
    <property type="entry name" value="TPR_rpt"/>
</dbReference>
<dbReference type="InterPro" id="IPR011990">
    <property type="entry name" value="TPR-like_helical_dom_sf"/>
</dbReference>
<accession>A0A1I0SDP4</accession>
<feature type="chain" id="PRO_5011709717" evidence="2">
    <location>
        <begin position="19"/>
        <end position="373"/>
    </location>
</feature>
<proteinExistence type="predicted"/>
<evidence type="ECO:0000313" key="3">
    <source>
        <dbReference type="EMBL" id="SEW56351.1"/>
    </source>
</evidence>
<sequence>MKLFISFVLVILSFTAFAQDSTVSKLKTLTDNRQFDAIIEQYATSANLSAEALYYVGYAYFIKQDDNNCLKFMDLAIAKDGKDPKAHYIKGSTLNYMEEYDKAIACFKAAIALDPANADYYSGLGDAYYNLHLYDSALENYHKATKQKGAEERPFLMIPQVYFDLHQEDKALEALYSNVTKLSPESAGYTRSWFNIGQVEGLRGNYDKAEKAFLSVIAADSTDYHAYAKLMQVYYHNKAYEKAAVYRTKLYDAHKQGKLKDNMQDMFCFDQFKWNDKLIQVFERYEEGPQSRIFNKQIFYIVDKDGDVDFSIQTEYSPISIQLGGPKYILCGAKGGAHFNYGIGFNDDAKYDHLKDAVIKILEKKYAPVASTR</sequence>
<name>A0A1I0SDP4_9BACT</name>
<keyword evidence="1" id="KW-0802">TPR repeat</keyword>
<dbReference type="SMART" id="SM00028">
    <property type="entry name" value="TPR"/>
    <property type="match status" value="4"/>
</dbReference>
<organism evidence="3 4">
    <name type="scientific">Chitinophaga arvensicola</name>
    <dbReference type="NCBI Taxonomy" id="29529"/>
    <lineage>
        <taxon>Bacteria</taxon>
        <taxon>Pseudomonadati</taxon>
        <taxon>Bacteroidota</taxon>
        <taxon>Chitinophagia</taxon>
        <taxon>Chitinophagales</taxon>
        <taxon>Chitinophagaceae</taxon>
        <taxon>Chitinophaga</taxon>
    </lineage>
</organism>
<gene>
    <name evidence="3" type="ORF">SAMN04488122_6636</name>
</gene>
<keyword evidence="2" id="KW-0732">Signal</keyword>
<feature type="repeat" description="TPR" evidence="1">
    <location>
        <begin position="190"/>
        <end position="223"/>
    </location>
</feature>
<feature type="repeat" description="TPR" evidence="1">
    <location>
        <begin position="118"/>
        <end position="151"/>
    </location>
</feature>
<dbReference type="Proteomes" id="UP000199310">
    <property type="component" value="Unassembled WGS sequence"/>
</dbReference>
<dbReference type="PANTHER" id="PTHR12558">
    <property type="entry name" value="CELL DIVISION CYCLE 16,23,27"/>
    <property type="match status" value="1"/>
</dbReference>
<dbReference type="PANTHER" id="PTHR12558:SF13">
    <property type="entry name" value="CELL DIVISION CYCLE PROTEIN 27 HOMOLOG"/>
    <property type="match status" value="1"/>
</dbReference>
<dbReference type="SUPFAM" id="SSF48452">
    <property type="entry name" value="TPR-like"/>
    <property type="match status" value="1"/>
</dbReference>
<dbReference type="AlphaFoldDB" id="A0A1I0SDP4"/>
<dbReference type="EMBL" id="FOJG01000002">
    <property type="protein sequence ID" value="SEW56351.1"/>
    <property type="molecule type" value="Genomic_DNA"/>
</dbReference>
<feature type="signal peptide" evidence="2">
    <location>
        <begin position="1"/>
        <end position="18"/>
    </location>
</feature>
<evidence type="ECO:0000313" key="4">
    <source>
        <dbReference type="Proteomes" id="UP000199310"/>
    </source>
</evidence>
<feature type="repeat" description="TPR" evidence="1">
    <location>
        <begin position="84"/>
        <end position="117"/>
    </location>
</feature>
<evidence type="ECO:0000256" key="2">
    <source>
        <dbReference type="SAM" id="SignalP"/>
    </source>
</evidence>
<dbReference type="RefSeq" id="WP_089903718.1">
    <property type="nucleotide sequence ID" value="NZ_FOJG01000002.1"/>
</dbReference>
<dbReference type="Gene3D" id="1.25.40.10">
    <property type="entry name" value="Tetratricopeptide repeat domain"/>
    <property type="match status" value="2"/>
</dbReference>
<dbReference type="OrthoDB" id="637388at2"/>
<dbReference type="Pfam" id="PF13432">
    <property type="entry name" value="TPR_16"/>
    <property type="match status" value="1"/>
</dbReference>
<dbReference type="PROSITE" id="PS50005">
    <property type="entry name" value="TPR"/>
    <property type="match status" value="3"/>
</dbReference>
<protein>
    <submittedName>
        <fullName evidence="3">Tetratricopeptide repeat-containing protein</fullName>
    </submittedName>
</protein>
<reference evidence="4" key="1">
    <citation type="submission" date="2016-10" db="EMBL/GenBank/DDBJ databases">
        <authorList>
            <person name="Varghese N."/>
            <person name="Submissions S."/>
        </authorList>
    </citation>
    <scope>NUCLEOTIDE SEQUENCE [LARGE SCALE GENOMIC DNA]</scope>
    <source>
        <strain evidence="4">DSM 3695</strain>
    </source>
</reference>